<dbReference type="InterPro" id="IPR042240">
    <property type="entry name" value="CHASE_sf"/>
</dbReference>
<dbReference type="InterPro" id="IPR006189">
    <property type="entry name" value="CHASE_dom"/>
</dbReference>
<dbReference type="GO" id="GO:0007165">
    <property type="term" value="P:signal transduction"/>
    <property type="evidence" value="ECO:0007669"/>
    <property type="project" value="UniProtKB-ARBA"/>
</dbReference>
<gene>
    <name evidence="6" type="ORF">AU15_13955</name>
</gene>
<dbReference type="GO" id="GO:0016020">
    <property type="term" value="C:membrane"/>
    <property type="evidence" value="ECO:0007669"/>
    <property type="project" value="UniProtKB-SubCell"/>
</dbReference>
<name>W5YVG9_9GAMM</name>
<feature type="domain" description="CHASE" evidence="5">
    <location>
        <begin position="77"/>
        <end position="242"/>
    </location>
</feature>
<keyword evidence="2" id="KW-0812">Transmembrane</keyword>
<evidence type="ECO:0000313" key="6">
    <source>
        <dbReference type="EMBL" id="AHI33242.1"/>
    </source>
</evidence>
<evidence type="ECO:0000313" key="7">
    <source>
        <dbReference type="Proteomes" id="UP000035081"/>
    </source>
</evidence>
<dbReference type="Pfam" id="PF03924">
    <property type="entry name" value="CHASE"/>
    <property type="match status" value="1"/>
</dbReference>
<evidence type="ECO:0000256" key="1">
    <source>
        <dbReference type="ARBA" id="ARBA00004370"/>
    </source>
</evidence>
<sequence>MFNAWKSFQSLSLVHWVVISLSLLLTLTAWQVSSRIAEEKAREQFDHQVKQLNELLRDRMQKYEFALMSGAGAIRASEGGVNLEMWKRFSEVLAVQERLPGINGIGVIERVAAENLSDYIAEEQQERSYFRVHPSHGGDDFWPIVYIEPEASNNAAVGLDMAHESNRYQAALKAMRTGQTQITGPIVLVQDEEKTPGFLFFRPFYQSAEVPPADQRESLFSGLVYAPFTMSKLMEGTLANVNRLVHFRVTDGESRLYSELDETRGDNYDPTPMFETSYVMDMYGRQWHFDVQTTLRFETFNAGKQPIIILVSGLVINA</sequence>
<protein>
    <recommendedName>
        <fullName evidence="5">CHASE domain-containing protein</fullName>
    </recommendedName>
</protein>
<dbReference type="HOGENOM" id="CLU_873780_0_0_6"/>
<dbReference type="PROSITE" id="PS50839">
    <property type="entry name" value="CHASE"/>
    <property type="match status" value="1"/>
</dbReference>
<keyword evidence="4" id="KW-0472">Membrane</keyword>
<evidence type="ECO:0000256" key="2">
    <source>
        <dbReference type="ARBA" id="ARBA00022692"/>
    </source>
</evidence>
<dbReference type="Gene3D" id="3.30.450.350">
    <property type="entry name" value="CHASE domain"/>
    <property type="match status" value="1"/>
</dbReference>
<evidence type="ECO:0000256" key="3">
    <source>
        <dbReference type="ARBA" id="ARBA00022989"/>
    </source>
</evidence>
<comment type="subcellular location">
    <subcellularLocation>
        <location evidence="1">Membrane</location>
    </subcellularLocation>
</comment>
<dbReference type="SMART" id="SM01079">
    <property type="entry name" value="CHASE"/>
    <property type="match status" value="1"/>
</dbReference>
<dbReference type="AlphaFoldDB" id="W5YVG9"/>
<dbReference type="EMBL" id="CP007152">
    <property type="protein sequence ID" value="AHI33242.1"/>
    <property type="molecule type" value="Genomic_DNA"/>
</dbReference>
<dbReference type="Proteomes" id="UP000035081">
    <property type="component" value="Chromosome"/>
</dbReference>
<accession>W5YVG9</accession>
<evidence type="ECO:0000256" key="4">
    <source>
        <dbReference type="ARBA" id="ARBA00023136"/>
    </source>
</evidence>
<dbReference type="GO" id="GO:0003824">
    <property type="term" value="F:catalytic activity"/>
    <property type="evidence" value="ECO:0007669"/>
    <property type="project" value="UniProtKB-ARBA"/>
</dbReference>
<dbReference type="KEGG" id="msr:AU15_13955"/>
<proteinExistence type="predicted"/>
<reference evidence="6 7" key="1">
    <citation type="journal article" date="2014" name="Genome Announc.">
        <title>Draft Genome Sequences of Marinobacter similis A3d10T and Marinobacter salarius R9SW1T.</title>
        <authorList>
            <person name="Ivanova E.P."/>
            <person name="Ng H.J."/>
            <person name="Webb H.K."/>
            <person name="Feng G."/>
            <person name="Oshima K."/>
            <person name="Hattori M."/>
            <person name="Ohkuma M."/>
            <person name="Sergeev A.F."/>
            <person name="Mikhailov V.V."/>
            <person name="Crawford R.J."/>
            <person name="Sawabe T."/>
        </authorList>
    </citation>
    <scope>NUCLEOTIDE SEQUENCE [LARGE SCALE GENOMIC DNA]</scope>
    <source>
        <strain evidence="7">A3d10 and R9SW1</strain>
    </source>
</reference>
<organism evidence="6 7">
    <name type="scientific">Marinobacter salarius</name>
    <dbReference type="NCBI Taxonomy" id="1420917"/>
    <lineage>
        <taxon>Bacteria</taxon>
        <taxon>Pseudomonadati</taxon>
        <taxon>Pseudomonadota</taxon>
        <taxon>Gammaproteobacteria</taxon>
        <taxon>Pseudomonadales</taxon>
        <taxon>Marinobacteraceae</taxon>
        <taxon>Marinobacter</taxon>
    </lineage>
</organism>
<evidence type="ECO:0000259" key="5">
    <source>
        <dbReference type="PROSITE" id="PS50839"/>
    </source>
</evidence>
<keyword evidence="3" id="KW-1133">Transmembrane helix</keyword>